<dbReference type="AlphaFoldDB" id="A0A9Q0PC21"/>
<evidence type="ECO:0000313" key="2">
    <source>
        <dbReference type="Proteomes" id="UP001151532"/>
    </source>
</evidence>
<dbReference type="EMBL" id="JAPFFK010000019">
    <property type="protein sequence ID" value="KAJ6685269.1"/>
    <property type="molecule type" value="Genomic_DNA"/>
</dbReference>
<keyword evidence="2" id="KW-1185">Reference proteome</keyword>
<evidence type="ECO:0000313" key="1">
    <source>
        <dbReference type="EMBL" id="KAJ6685269.1"/>
    </source>
</evidence>
<dbReference type="NCBIfam" id="TIGR01615">
    <property type="entry name" value="A_thal_3542"/>
    <property type="match status" value="1"/>
</dbReference>
<dbReference type="InterPro" id="IPR006502">
    <property type="entry name" value="PDDEXK-like"/>
</dbReference>
<name>A0A9Q0PC21_SALPP</name>
<accession>A0A9Q0PC21</accession>
<organism evidence="1 2">
    <name type="scientific">Salix purpurea</name>
    <name type="common">Purple osier willow</name>
    <dbReference type="NCBI Taxonomy" id="77065"/>
    <lineage>
        <taxon>Eukaryota</taxon>
        <taxon>Viridiplantae</taxon>
        <taxon>Streptophyta</taxon>
        <taxon>Embryophyta</taxon>
        <taxon>Tracheophyta</taxon>
        <taxon>Spermatophyta</taxon>
        <taxon>Magnoliopsida</taxon>
        <taxon>eudicotyledons</taxon>
        <taxon>Gunneridae</taxon>
        <taxon>Pentapetalae</taxon>
        <taxon>rosids</taxon>
        <taxon>fabids</taxon>
        <taxon>Malpighiales</taxon>
        <taxon>Salicaceae</taxon>
        <taxon>Saliceae</taxon>
        <taxon>Salix</taxon>
    </lineage>
</organism>
<comment type="caution">
    <text evidence="1">The sequence shown here is derived from an EMBL/GenBank/DDBJ whole genome shotgun (WGS) entry which is preliminary data.</text>
</comment>
<gene>
    <name evidence="1" type="ORF">OIU79_015352</name>
</gene>
<sequence>MLGILGEEELDQMVRDYIESDQSTTPIPARTSKPRPRKSQSILQAFFLLTFHRFYLQNYYIPVFLPVFKSSMSDFRYTLEYFFQDILSEATDIETQLLDKVLMCVGGAGEPSSLKKGVVTRLQMDGYEASLCKTSWVSTSGHKIFQFTGGYDYIEVMITDQNFSSKTTRLIVDLDLRSQFELARPTRTYKDLTNALPSVFVGIEERLDKIISLLCSAAEASLKENDLHIPPWRKAEYMKSKWFSKNCNKVSVMPISEPGSDASEEQKPAIHVASIF</sequence>
<dbReference type="Proteomes" id="UP001151532">
    <property type="component" value="Chromosome 2"/>
</dbReference>
<dbReference type="PANTHER" id="PTHR31579:SF91">
    <property type="entry name" value="DUF506 FAMILY PROTEIN"/>
    <property type="match status" value="1"/>
</dbReference>
<dbReference type="OrthoDB" id="691424at2759"/>
<reference evidence="1" key="2">
    <citation type="journal article" date="2023" name="Int. J. Mol. Sci.">
        <title>De Novo Assembly and Annotation of 11 Diverse Shrub Willow (Salix) Genomes Reveals Novel Gene Organization in Sex-Linked Regions.</title>
        <authorList>
            <person name="Hyden B."/>
            <person name="Feng K."/>
            <person name="Yates T.B."/>
            <person name="Jawdy S."/>
            <person name="Cereghino C."/>
            <person name="Smart L.B."/>
            <person name="Muchero W."/>
        </authorList>
    </citation>
    <scope>NUCLEOTIDE SEQUENCE</scope>
    <source>
        <tissue evidence="1">Shoot tip</tissue>
    </source>
</reference>
<protein>
    <submittedName>
        <fullName evidence="1">Uncharacterized protein</fullName>
    </submittedName>
</protein>
<proteinExistence type="predicted"/>
<dbReference type="PANTHER" id="PTHR31579">
    <property type="entry name" value="OS03G0796600 PROTEIN"/>
    <property type="match status" value="1"/>
</dbReference>
<dbReference type="Pfam" id="PF04720">
    <property type="entry name" value="PDDEXK_6"/>
    <property type="match status" value="1"/>
</dbReference>
<reference evidence="1" key="1">
    <citation type="submission" date="2022-11" db="EMBL/GenBank/DDBJ databases">
        <authorList>
            <person name="Hyden B.L."/>
            <person name="Feng K."/>
            <person name="Yates T."/>
            <person name="Jawdy S."/>
            <person name="Smart L.B."/>
            <person name="Muchero W."/>
        </authorList>
    </citation>
    <scope>NUCLEOTIDE SEQUENCE</scope>
    <source>
        <tissue evidence="1">Shoot tip</tissue>
    </source>
</reference>